<accession>A0A2Z6IG07</accession>
<dbReference type="KEGG" id="afj:AFERRID_08080"/>
<dbReference type="InterPro" id="IPR029039">
    <property type="entry name" value="Flavoprotein-like_sf"/>
</dbReference>
<evidence type="ECO:0000313" key="2">
    <source>
        <dbReference type="EMBL" id="BBF64590.1"/>
    </source>
</evidence>
<dbReference type="EMBL" id="AP018795">
    <property type="protein sequence ID" value="BBF64590.1"/>
    <property type="molecule type" value="Genomic_DNA"/>
</dbReference>
<dbReference type="PANTHER" id="PTHR43590">
    <property type="entry name" value="ARSENIC RESISTANCE PROTEIN ARSH (AFU_ORTHOLOGUE AFUA_5G15030)"/>
    <property type="match status" value="1"/>
</dbReference>
<dbReference type="AlphaFoldDB" id="A0A2Z6IG07"/>
<dbReference type="Pfam" id="PF03358">
    <property type="entry name" value="FMN_red"/>
    <property type="match status" value="1"/>
</dbReference>
<dbReference type="InterPro" id="IPR014063">
    <property type="entry name" value="Arsenate-R_ArsH"/>
</dbReference>
<sequence length="119" mass="13133">MSGNLPNTDDVLLQVPDVRCLRSAAETDHPPRILLLYGSNRECSYSRLLTLEAERLLRYFGAETHVFHPSGLPLPDDAPVTHPKVVELQGYASASGRIARLLHTVQNPPLHEGDPCLTI</sequence>
<dbReference type="SUPFAM" id="SSF52218">
    <property type="entry name" value="Flavoproteins"/>
    <property type="match status" value="1"/>
</dbReference>
<feature type="domain" description="NADPH-dependent FMN reductase-like" evidence="1">
    <location>
        <begin position="31"/>
        <end position="84"/>
    </location>
</feature>
<keyword evidence="3" id="KW-1185">Reference proteome</keyword>
<evidence type="ECO:0000313" key="3">
    <source>
        <dbReference type="Proteomes" id="UP000280188"/>
    </source>
</evidence>
<dbReference type="Proteomes" id="UP000280188">
    <property type="component" value="Chromosome"/>
</dbReference>
<organism evidence="2 3">
    <name type="scientific">Acidithiobacillus ferridurans</name>
    <dbReference type="NCBI Taxonomy" id="1232575"/>
    <lineage>
        <taxon>Bacteria</taxon>
        <taxon>Pseudomonadati</taxon>
        <taxon>Pseudomonadota</taxon>
        <taxon>Acidithiobacillia</taxon>
        <taxon>Acidithiobacillales</taxon>
        <taxon>Acidithiobacillaceae</taxon>
        <taxon>Acidithiobacillus</taxon>
    </lineage>
</organism>
<dbReference type="GO" id="GO:0016655">
    <property type="term" value="F:oxidoreductase activity, acting on NAD(P)H, quinone or similar compound as acceptor"/>
    <property type="evidence" value="ECO:0007669"/>
    <property type="project" value="TreeGrafter"/>
</dbReference>
<dbReference type="Gene3D" id="3.40.50.360">
    <property type="match status" value="1"/>
</dbReference>
<gene>
    <name evidence="2" type="ORF">AFERRID_08080</name>
</gene>
<proteinExistence type="predicted"/>
<evidence type="ECO:0000259" key="1">
    <source>
        <dbReference type="Pfam" id="PF03358"/>
    </source>
</evidence>
<dbReference type="InterPro" id="IPR005025">
    <property type="entry name" value="FMN_Rdtase-like_dom"/>
</dbReference>
<name>A0A2Z6IG07_ACIFI</name>
<protein>
    <submittedName>
        <fullName evidence="2">NADPH-dependent FMN reductase ArsH</fullName>
    </submittedName>
</protein>
<reference evidence="2 3" key="1">
    <citation type="journal article" date="2018" name="Microbiol. Resour. Announc.">
        <title>Complete Genome Sequence of Acidithiobacillus ferridurans JCM 18981.</title>
        <authorList>
            <person name="Miyauchi T."/>
            <person name="Kouzuma A."/>
            <person name="Abe T."/>
            <person name="Watanabe K."/>
        </authorList>
    </citation>
    <scope>NUCLEOTIDE SEQUENCE [LARGE SCALE GENOMIC DNA]</scope>
    <source>
        <strain evidence="3">ATCC 33020 / DSM 29468 / JCM 18981 / 11Fe</strain>
    </source>
</reference>
<dbReference type="PANTHER" id="PTHR43590:SF1">
    <property type="entry name" value="ARSENIC RESISTANCE PROTEIN ARSH (AFU_ORTHOLOGUE AFUA_5G15030)"/>
    <property type="match status" value="1"/>
</dbReference>